<dbReference type="PROSITE" id="PS51192">
    <property type="entry name" value="HELICASE_ATP_BIND_1"/>
    <property type="match status" value="1"/>
</dbReference>
<keyword evidence="1" id="KW-0547">Nucleotide-binding</keyword>
<evidence type="ECO:0000313" key="12">
    <source>
        <dbReference type="Proteomes" id="UP000198379"/>
    </source>
</evidence>
<evidence type="ECO:0000256" key="4">
    <source>
        <dbReference type="ARBA" id="ARBA00022840"/>
    </source>
</evidence>
<keyword evidence="2" id="KW-0378">Hydrolase</keyword>
<evidence type="ECO:0000259" key="10">
    <source>
        <dbReference type="PROSITE" id="PS51195"/>
    </source>
</evidence>
<dbReference type="InterPro" id="IPR044742">
    <property type="entry name" value="DEAD/DEAH_RhlB"/>
</dbReference>
<evidence type="ECO:0000259" key="8">
    <source>
        <dbReference type="PROSITE" id="PS51192"/>
    </source>
</evidence>
<dbReference type="GO" id="GO:0003676">
    <property type="term" value="F:nucleic acid binding"/>
    <property type="evidence" value="ECO:0007669"/>
    <property type="project" value="InterPro"/>
</dbReference>
<gene>
    <name evidence="11" type="ORF">SAMN06265376_108115</name>
</gene>
<dbReference type="Gene3D" id="3.40.50.300">
    <property type="entry name" value="P-loop containing nucleotide triphosphate hydrolases"/>
    <property type="match status" value="2"/>
</dbReference>
<dbReference type="AlphaFoldDB" id="A0A239CNT0"/>
<dbReference type="PANTHER" id="PTHR47959">
    <property type="entry name" value="ATP-DEPENDENT RNA HELICASE RHLE-RELATED"/>
    <property type="match status" value="1"/>
</dbReference>
<dbReference type="InterPro" id="IPR011545">
    <property type="entry name" value="DEAD/DEAH_box_helicase_dom"/>
</dbReference>
<evidence type="ECO:0000256" key="7">
    <source>
        <dbReference type="SAM" id="MobiDB-lite"/>
    </source>
</evidence>
<name>A0A239CNT0_9FLAO</name>
<dbReference type="Pfam" id="PF00271">
    <property type="entry name" value="Helicase_C"/>
    <property type="match status" value="1"/>
</dbReference>
<feature type="domain" description="Helicase C-terminal" evidence="9">
    <location>
        <begin position="235"/>
        <end position="384"/>
    </location>
</feature>
<feature type="compositionally biased region" description="Basic residues" evidence="7">
    <location>
        <begin position="436"/>
        <end position="446"/>
    </location>
</feature>
<evidence type="ECO:0000313" key="11">
    <source>
        <dbReference type="EMBL" id="SNS21916.1"/>
    </source>
</evidence>
<evidence type="ECO:0000259" key="9">
    <source>
        <dbReference type="PROSITE" id="PS51194"/>
    </source>
</evidence>
<comment type="similarity">
    <text evidence="5">Belongs to the DEAD box helicase family.</text>
</comment>
<protein>
    <submittedName>
        <fullName evidence="11">ATP-dependent RNA helicase RhlE</fullName>
    </submittedName>
</protein>
<dbReference type="GO" id="GO:0005829">
    <property type="term" value="C:cytosol"/>
    <property type="evidence" value="ECO:0007669"/>
    <property type="project" value="TreeGrafter"/>
</dbReference>
<dbReference type="EMBL" id="FZNY01000008">
    <property type="protein sequence ID" value="SNS21916.1"/>
    <property type="molecule type" value="Genomic_DNA"/>
</dbReference>
<evidence type="ECO:0000256" key="1">
    <source>
        <dbReference type="ARBA" id="ARBA00022741"/>
    </source>
</evidence>
<dbReference type="CDD" id="cd00268">
    <property type="entry name" value="DEADc"/>
    <property type="match status" value="1"/>
</dbReference>
<dbReference type="InterPro" id="IPR027417">
    <property type="entry name" value="P-loop_NTPase"/>
</dbReference>
<proteinExistence type="inferred from homology"/>
<dbReference type="InterPro" id="IPR014001">
    <property type="entry name" value="Helicase_ATP-bd"/>
</dbReference>
<dbReference type="SMART" id="SM00490">
    <property type="entry name" value="HELICc"/>
    <property type="match status" value="1"/>
</dbReference>
<evidence type="ECO:0000256" key="3">
    <source>
        <dbReference type="ARBA" id="ARBA00022806"/>
    </source>
</evidence>
<dbReference type="Pfam" id="PF00270">
    <property type="entry name" value="DEAD"/>
    <property type="match status" value="1"/>
</dbReference>
<dbReference type="PROSITE" id="PS51194">
    <property type="entry name" value="HELICASE_CTER"/>
    <property type="match status" value="1"/>
</dbReference>
<dbReference type="PROSITE" id="PS51195">
    <property type="entry name" value="Q_MOTIF"/>
    <property type="match status" value="1"/>
</dbReference>
<dbReference type="Proteomes" id="UP000198379">
    <property type="component" value="Unassembled WGS sequence"/>
</dbReference>
<dbReference type="InterPro" id="IPR001650">
    <property type="entry name" value="Helicase_C-like"/>
</dbReference>
<dbReference type="GO" id="GO:0005524">
    <property type="term" value="F:ATP binding"/>
    <property type="evidence" value="ECO:0007669"/>
    <property type="project" value="UniProtKB-KW"/>
</dbReference>
<dbReference type="InterPro" id="IPR050079">
    <property type="entry name" value="DEAD_box_RNA_helicase"/>
</dbReference>
<sequence length="460" mass="52448">MPDPSNVMTFRELNLNNSLWNALEDLGFSKPTSIQKLAFAPVMSGKDVVGIAQTGTGKTYAYMLPILRILTHSRQETPRVLILVPTRELVVQVVDEIHKISTYLDVRVAGVYGGANINTQKKLIAEGQDIIVATPGRLYDLAVSRVLQLKTIQKLVIDEVDVMLDLGFRPQLMNIFDILPPRRQNIMFSATMTDDVDALISDFFQKPERISVARSGTPLENITQIGYKIPNFYTKVNFLIDELASAKTYPKALLFTRDKRMADRLFKKLDEAFPSQCEVIHSNKTQNYRLNSIKDFEEGVVRILVATDVMARGLDIDDISHVINVDTPSYPENYLHRIGRTGRVERKGTAIVLTTPKEEKELENIEELMQYKVPQTILPDTVVISEELAPEERPEAKEIYNPIRRKNMEDEDAPGPAFHEKKEKNKKVNLGGSYKRTIKQKYKKPKTRGDKNYNKRNKRK</sequence>
<keyword evidence="4" id="KW-0067">ATP-binding</keyword>
<evidence type="ECO:0000256" key="2">
    <source>
        <dbReference type="ARBA" id="ARBA00022801"/>
    </source>
</evidence>
<accession>A0A239CNT0</accession>
<reference evidence="11 12" key="1">
    <citation type="submission" date="2017-06" db="EMBL/GenBank/DDBJ databases">
        <authorList>
            <person name="Kim H.J."/>
            <person name="Triplett B.A."/>
        </authorList>
    </citation>
    <scope>NUCLEOTIDE SEQUENCE [LARGE SCALE GENOMIC DNA]</scope>
    <source>
        <strain evidence="11 12">DSM 25597</strain>
    </source>
</reference>
<feature type="region of interest" description="Disordered" evidence="7">
    <location>
        <begin position="402"/>
        <end position="460"/>
    </location>
</feature>
<feature type="short sequence motif" description="Q motif" evidence="6">
    <location>
        <begin position="8"/>
        <end position="36"/>
    </location>
</feature>
<dbReference type="CDD" id="cd18787">
    <property type="entry name" value="SF2_C_DEAD"/>
    <property type="match status" value="1"/>
</dbReference>
<dbReference type="SUPFAM" id="SSF52540">
    <property type="entry name" value="P-loop containing nucleoside triphosphate hydrolases"/>
    <property type="match status" value="2"/>
</dbReference>
<dbReference type="InterPro" id="IPR014014">
    <property type="entry name" value="RNA_helicase_DEAD_Q_motif"/>
</dbReference>
<dbReference type="SMART" id="SM00487">
    <property type="entry name" value="DEXDc"/>
    <property type="match status" value="1"/>
</dbReference>
<feature type="domain" description="DEAD-box RNA helicase Q" evidence="10">
    <location>
        <begin position="8"/>
        <end position="36"/>
    </location>
</feature>
<organism evidence="11 12">
    <name type="scientific">Dokdonia pacifica</name>
    <dbReference type="NCBI Taxonomy" id="1627892"/>
    <lineage>
        <taxon>Bacteria</taxon>
        <taxon>Pseudomonadati</taxon>
        <taxon>Bacteroidota</taxon>
        <taxon>Flavobacteriia</taxon>
        <taxon>Flavobacteriales</taxon>
        <taxon>Flavobacteriaceae</taxon>
        <taxon>Dokdonia</taxon>
    </lineage>
</organism>
<feature type="domain" description="Helicase ATP-binding" evidence="8">
    <location>
        <begin position="39"/>
        <end position="210"/>
    </location>
</feature>
<dbReference type="GO" id="GO:0003724">
    <property type="term" value="F:RNA helicase activity"/>
    <property type="evidence" value="ECO:0007669"/>
    <property type="project" value="InterPro"/>
</dbReference>
<dbReference type="PANTHER" id="PTHR47959:SF13">
    <property type="entry name" value="ATP-DEPENDENT RNA HELICASE RHLE"/>
    <property type="match status" value="1"/>
</dbReference>
<evidence type="ECO:0000256" key="5">
    <source>
        <dbReference type="ARBA" id="ARBA00038437"/>
    </source>
</evidence>
<evidence type="ECO:0000256" key="6">
    <source>
        <dbReference type="PROSITE-ProRule" id="PRU00552"/>
    </source>
</evidence>
<keyword evidence="12" id="KW-1185">Reference proteome</keyword>
<keyword evidence="3 11" id="KW-0347">Helicase</keyword>
<dbReference type="GO" id="GO:0016787">
    <property type="term" value="F:hydrolase activity"/>
    <property type="evidence" value="ECO:0007669"/>
    <property type="project" value="UniProtKB-KW"/>
</dbReference>